<protein>
    <submittedName>
        <fullName evidence="2">Mediator complex subunit 10</fullName>
    </submittedName>
</protein>
<organism evidence="1 2">
    <name type="scientific">Meloidogyne javanica</name>
    <name type="common">Root-knot nematode worm</name>
    <dbReference type="NCBI Taxonomy" id="6303"/>
    <lineage>
        <taxon>Eukaryota</taxon>
        <taxon>Metazoa</taxon>
        <taxon>Ecdysozoa</taxon>
        <taxon>Nematoda</taxon>
        <taxon>Chromadorea</taxon>
        <taxon>Rhabditida</taxon>
        <taxon>Tylenchina</taxon>
        <taxon>Tylenchomorpha</taxon>
        <taxon>Tylenchoidea</taxon>
        <taxon>Meloidogynidae</taxon>
        <taxon>Meloidogyninae</taxon>
        <taxon>Meloidogyne</taxon>
        <taxon>Meloidogyne incognita group</taxon>
    </lineage>
</organism>
<proteinExistence type="predicted"/>
<dbReference type="WBParaSite" id="scaffold13071_cov199.g16676">
    <property type="protein sequence ID" value="scaffold13071_cov199.g16676"/>
    <property type="gene ID" value="scaffold13071_cov199.g16676"/>
</dbReference>
<accession>A0A915LJC5</accession>
<keyword evidence="1" id="KW-1185">Reference proteome</keyword>
<dbReference type="AlphaFoldDB" id="A0A915LJC5"/>
<evidence type="ECO:0000313" key="1">
    <source>
        <dbReference type="Proteomes" id="UP000887561"/>
    </source>
</evidence>
<evidence type="ECO:0000313" key="2">
    <source>
        <dbReference type="WBParaSite" id="scaffold13071_cov199.g16676"/>
    </source>
</evidence>
<reference evidence="2" key="1">
    <citation type="submission" date="2022-11" db="UniProtKB">
        <authorList>
            <consortium name="WormBaseParasite"/>
        </authorList>
    </citation>
    <scope>IDENTIFICATION</scope>
</reference>
<sequence>MHPGEGSGSTQQSVEPNAFTQLDDKIRPLLEKVGDLRPIELPPIEGSQQFNNAREQYEDLSGAIKDLLKESFQINELIINYLNARIKTRVPIFFSFKNLLAYLL</sequence>
<dbReference type="Proteomes" id="UP000887561">
    <property type="component" value="Unplaced"/>
</dbReference>
<name>A0A915LJC5_MELJA</name>